<dbReference type="Pfam" id="PF00202">
    <property type="entry name" value="Aminotran_3"/>
    <property type="match status" value="1"/>
</dbReference>
<proteinExistence type="inferred from homology"/>
<evidence type="ECO:0000256" key="3">
    <source>
        <dbReference type="RuleBase" id="RU003560"/>
    </source>
</evidence>
<dbReference type="InterPro" id="IPR049704">
    <property type="entry name" value="Aminotrans_3_PPA_site"/>
</dbReference>
<reference evidence="4" key="1">
    <citation type="submission" date="2022-01" db="EMBL/GenBank/DDBJ databases">
        <title>Corynebacterium sp. nov isolated from isolated from the feces of the greater white-fronted geese (Anser albifrons) at Poyang Lake, PR China.</title>
        <authorList>
            <person name="Liu Q."/>
        </authorList>
    </citation>
    <scope>NUCLEOTIDE SEQUENCE</scope>
    <source>
        <strain evidence="4">JCM 32435</strain>
    </source>
</reference>
<dbReference type="GO" id="GO:0008483">
    <property type="term" value="F:transaminase activity"/>
    <property type="evidence" value="ECO:0007669"/>
    <property type="project" value="UniProtKB-KW"/>
</dbReference>
<keyword evidence="2 3" id="KW-0663">Pyridoxal phosphate</keyword>
<dbReference type="PANTHER" id="PTHR43094">
    <property type="entry name" value="AMINOTRANSFERASE"/>
    <property type="match status" value="1"/>
</dbReference>
<dbReference type="Gene3D" id="3.90.1150.10">
    <property type="entry name" value="Aspartate Aminotransferase, domain 1"/>
    <property type="match status" value="1"/>
</dbReference>
<evidence type="ECO:0000313" key="4">
    <source>
        <dbReference type="EMBL" id="MCF4005705.1"/>
    </source>
</evidence>
<dbReference type="PROSITE" id="PS00600">
    <property type="entry name" value="AA_TRANSFER_CLASS_3"/>
    <property type="match status" value="1"/>
</dbReference>
<dbReference type="InterPro" id="IPR015421">
    <property type="entry name" value="PyrdxlP-dep_Trfase_major"/>
</dbReference>
<dbReference type="InterPro" id="IPR005814">
    <property type="entry name" value="Aminotrans_3"/>
</dbReference>
<dbReference type="Gene3D" id="3.40.640.10">
    <property type="entry name" value="Type I PLP-dependent aspartate aminotransferase-like (Major domain)"/>
    <property type="match status" value="1"/>
</dbReference>
<dbReference type="AlphaFoldDB" id="A0A9X1TX59"/>
<dbReference type="InterPro" id="IPR015424">
    <property type="entry name" value="PyrdxlP-dep_Trfase"/>
</dbReference>
<dbReference type="GO" id="GO:0030170">
    <property type="term" value="F:pyridoxal phosphate binding"/>
    <property type="evidence" value="ECO:0007669"/>
    <property type="project" value="InterPro"/>
</dbReference>
<dbReference type="NCBIfam" id="NF004718">
    <property type="entry name" value="PRK06062.1"/>
    <property type="match status" value="1"/>
</dbReference>
<keyword evidence="4" id="KW-0808">Transferase</keyword>
<sequence length="444" mass="48874">MTEEQVRAWDRHHVFHSWSAQDEIAPLPIASARGSTFTDYSGKTYLDFSSQLVYTNLGHQHPRLVSALQRQAEKLATIAPGFANDARAELAHDIAEIAPEGMDYVFFTNGGADANEYAIRLAQQVTGRAKVLSAYRSYHGATGTMIGVSGDPRRWGAERGGHTGAESRHFFGPYLYRSAFWSQTPEEETQRALQHLENLIVLEGPETIAAIILESVVGTNGILVPPPGYLPGVRELCDRYGICYIADEVMAGFGRTGQWFGFENFGVAPDLITFAKGVNSGYVPLGGVVMRSEFRDFFAHRPFPGGLTYSGHPLACAVGVESMRVFREEGVLEHVRDLEERVMRPGLAECAKRHEGIGEFRGLGLFWAVELVRDRDTREPLVPFCATGEEKKPMAELAAACHARGLWPVAVDNRLHLTPPLTISEEELTRGLDILDDALSACGL</sequence>
<evidence type="ECO:0000256" key="1">
    <source>
        <dbReference type="ARBA" id="ARBA00008954"/>
    </source>
</evidence>
<dbReference type="InterPro" id="IPR015422">
    <property type="entry name" value="PyrdxlP-dep_Trfase_small"/>
</dbReference>
<keyword evidence="5" id="KW-1185">Reference proteome</keyword>
<name>A0A9X1TX59_9CORY</name>
<comment type="caution">
    <text evidence="4">The sequence shown here is derived from an EMBL/GenBank/DDBJ whole genome shotgun (WGS) entry which is preliminary data.</text>
</comment>
<organism evidence="4 5">
    <name type="scientific">Corynebacterium uropygiale</name>
    <dbReference type="NCBI Taxonomy" id="1775911"/>
    <lineage>
        <taxon>Bacteria</taxon>
        <taxon>Bacillati</taxon>
        <taxon>Actinomycetota</taxon>
        <taxon>Actinomycetes</taxon>
        <taxon>Mycobacteriales</taxon>
        <taxon>Corynebacteriaceae</taxon>
        <taxon>Corynebacterium</taxon>
    </lineage>
</organism>
<gene>
    <name evidence="4" type="ORF">L1O03_00735</name>
</gene>
<evidence type="ECO:0000313" key="5">
    <source>
        <dbReference type="Proteomes" id="UP001139336"/>
    </source>
</evidence>
<keyword evidence="4" id="KW-0032">Aminotransferase</keyword>
<dbReference type="CDD" id="cd00610">
    <property type="entry name" value="OAT_like"/>
    <property type="match status" value="1"/>
</dbReference>
<comment type="similarity">
    <text evidence="1 3">Belongs to the class-III pyridoxal-phosphate-dependent aminotransferase family.</text>
</comment>
<dbReference type="SUPFAM" id="SSF53383">
    <property type="entry name" value="PLP-dependent transferases"/>
    <property type="match status" value="1"/>
</dbReference>
<accession>A0A9X1TX59</accession>
<dbReference type="Proteomes" id="UP001139336">
    <property type="component" value="Unassembled WGS sequence"/>
</dbReference>
<dbReference type="PANTHER" id="PTHR43094:SF1">
    <property type="entry name" value="AMINOTRANSFERASE CLASS-III"/>
    <property type="match status" value="1"/>
</dbReference>
<dbReference type="EMBL" id="JAKGSI010000001">
    <property type="protein sequence ID" value="MCF4005705.1"/>
    <property type="molecule type" value="Genomic_DNA"/>
</dbReference>
<evidence type="ECO:0000256" key="2">
    <source>
        <dbReference type="ARBA" id="ARBA00022898"/>
    </source>
</evidence>
<dbReference type="GO" id="GO:0005829">
    <property type="term" value="C:cytosol"/>
    <property type="evidence" value="ECO:0007669"/>
    <property type="project" value="TreeGrafter"/>
</dbReference>
<protein>
    <submittedName>
        <fullName evidence="4">Aspartate aminotransferase family protein</fullName>
    </submittedName>
</protein>